<keyword evidence="2" id="KW-0805">Transcription regulation</keyword>
<dbReference type="InterPro" id="IPR008967">
    <property type="entry name" value="p53-like_TF_DNA-bd_sf"/>
</dbReference>
<dbReference type="GO" id="GO:0000785">
    <property type="term" value="C:chromatin"/>
    <property type="evidence" value="ECO:0007669"/>
    <property type="project" value="TreeGrafter"/>
</dbReference>
<feature type="compositionally biased region" description="Low complexity" evidence="7">
    <location>
        <begin position="141"/>
        <end position="215"/>
    </location>
</feature>
<protein>
    <submittedName>
        <fullName evidence="9">T-box transcription factor B SciTbxB</fullName>
    </submittedName>
</protein>
<sequence>QQQQQHHSLIDYSMFNTNMALASPVSTHFPGMMSVPGPPGWPGSFPYASTSPSYMHYFAQQSAMPPTAQPQPPAAVAPYLPSAYPQHSQYRVPSVTTHATQQPILPKPAAIPVSTQHHTSSTYGLHCARSPRSSIAQIHPPEQQQLQHHPQPQQQQPQQPQQLQHHPQQIQQQQSQQIQQHQHQQQPPQQQQQQQTPQHQQISEHQLQTQNQPQQAAHSSMMPGFAQNSSITNQNKPASLEDSASTGFLKAHSFGSKFTQSKHVGSVPGQQPPAPVQPSTPLSSTSDDMVKGVDTLLLLMASNGGTDHCGPSIDHQQQQTEQHQQQQQQQVADFFGKDSGFRPMSQASSGSTSTSDHQLLNLASTTMPMLSEASQYAENIEPVGSPVRVNYPMDATCEAVRKRRSAPDPLQRAKKARRSQPIISQNNGFHHNSALYASSSTTPVSAVTKTVAAAAGPAQSQVTANHNHQQQQPVLRDSTNTSYQLASLCNSVGSAWSAAAISSTSHNQPPNPPAPVPAPAAAAAAHGLSNLALGCDISSVLKSACYQKENEPPEHGTAAGSSSNQAIEQIISMGSSSAAGEGSLHGVGVVLLNSDLWSQFHMHCTEMIVTRQGRKIFPRLQLEVRGLTAEDQYSLHIVIAPMDTTLWRWQGGRWIRSGQADSTPHVCWSAHQDSPNTGRHWMQSSPIVFDKVRLSNNRACSQHPPRREQILVQTMRRYIPRILICLLDNQEQPAEWRMVAFPETEFIPVTAYQNQAVIDLKVNNNPFAKGFRNKTK</sequence>
<evidence type="ECO:0000256" key="3">
    <source>
        <dbReference type="ARBA" id="ARBA00023125"/>
    </source>
</evidence>
<proteinExistence type="evidence at transcript level"/>
<reference evidence="9" key="1">
    <citation type="journal article" date="2014" name="Nat. Commun.">
        <title>Developmental gene expression provides clues to relationships between sponge and eumetazoan body plans.</title>
        <authorList>
            <person name="Leininger S."/>
            <person name="Adamski M."/>
            <person name="Bergum B."/>
            <person name="Guder C."/>
            <person name="Liu J."/>
            <person name="Laplante M."/>
            <person name="Brate J."/>
            <person name="Hoffmann F."/>
            <person name="Fortunato S."/>
            <person name="Jordal S."/>
            <person name="Rapp H.T."/>
            <person name="Adamska M."/>
        </authorList>
    </citation>
    <scope>NUCLEOTIDE SEQUENCE</scope>
</reference>
<feature type="region of interest" description="Disordered" evidence="7">
    <location>
        <begin position="259"/>
        <end position="288"/>
    </location>
</feature>
<feature type="region of interest" description="Disordered" evidence="7">
    <location>
        <begin position="303"/>
        <end position="330"/>
    </location>
</feature>
<evidence type="ECO:0000256" key="6">
    <source>
        <dbReference type="PROSITE-ProRule" id="PRU00201"/>
    </source>
</evidence>
<dbReference type="PANTHER" id="PTHR11267">
    <property type="entry name" value="T-BOX PROTEIN-RELATED"/>
    <property type="match status" value="1"/>
</dbReference>
<dbReference type="GO" id="GO:0001708">
    <property type="term" value="P:cell fate specification"/>
    <property type="evidence" value="ECO:0007669"/>
    <property type="project" value="TreeGrafter"/>
</dbReference>
<feature type="compositionally biased region" description="Polar residues" evidence="7">
    <location>
        <begin position="226"/>
        <end position="243"/>
    </location>
</feature>
<dbReference type="GO" id="GO:0005634">
    <property type="term" value="C:nucleus"/>
    <property type="evidence" value="ECO:0007669"/>
    <property type="project" value="UniProtKB-SubCell"/>
</dbReference>
<dbReference type="InterPro" id="IPR001699">
    <property type="entry name" value="TF_T-box"/>
</dbReference>
<dbReference type="EMBL" id="HG973412">
    <property type="protein sequence ID" value="CDO67951.1"/>
    <property type="molecule type" value="mRNA"/>
</dbReference>
<feature type="region of interest" description="Disordered" evidence="7">
    <location>
        <begin position="458"/>
        <end position="477"/>
    </location>
</feature>
<dbReference type="Gene3D" id="2.60.40.820">
    <property type="entry name" value="Transcription factor, T-box"/>
    <property type="match status" value="1"/>
</dbReference>
<name>A0A077SP61_9METZ</name>
<gene>
    <name evidence="9" type="primary">TbxB</name>
</gene>
<evidence type="ECO:0000256" key="7">
    <source>
        <dbReference type="SAM" id="MobiDB-lite"/>
    </source>
</evidence>
<feature type="non-terminal residue" evidence="9">
    <location>
        <position position="1"/>
    </location>
</feature>
<keyword evidence="4" id="KW-0804">Transcription</keyword>
<evidence type="ECO:0000256" key="5">
    <source>
        <dbReference type="ARBA" id="ARBA00023242"/>
    </source>
</evidence>
<evidence type="ECO:0000256" key="2">
    <source>
        <dbReference type="ARBA" id="ARBA00023015"/>
    </source>
</evidence>
<feature type="domain" description="T-box" evidence="8">
    <location>
        <begin position="591"/>
        <end position="773"/>
    </location>
</feature>
<evidence type="ECO:0000256" key="4">
    <source>
        <dbReference type="ARBA" id="ARBA00023163"/>
    </source>
</evidence>
<evidence type="ECO:0000256" key="1">
    <source>
        <dbReference type="ARBA" id="ARBA00004123"/>
    </source>
</evidence>
<feature type="region of interest" description="Disordered" evidence="7">
    <location>
        <begin position="402"/>
        <end position="428"/>
    </location>
</feature>
<keyword evidence="3 6" id="KW-0238">DNA-binding</keyword>
<dbReference type="GO" id="GO:0000978">
    <property type="term" value="F:RNA polymerase II cis-regulatory region sequence-specific DNA binding"/>
    <property type="evidence" value="ECO:0007669"/>
    <property type="project" value="InterPro"/>
</dbReference>
<dbReference type="PROSITE" id="PS50252">
    <property type="entry name" value="TBOX_3"/>
    <property type="match status" value="1"/>
</dbReference>
<dbReference type="InterPro" id="IPR036960">
    <property type="entry name" value="T-box_sf"/>
</dbReference>
<dbReference type="GO" id="GO:0000981">
    <property type="term" value="F:DNA-binding transcription factor activity, RNA polymerase II-specific"/>
    <property type="evidence" value="ECO:0007669"/>
    <property type="project" value="TreeGrafter"/>
</dbReference>
<comment type="subcellular location">
    <subcellularLocation>
        <location evidence="1 6">Nucleus</location>
    </subcellularLocation>
</comment>
<feature type="region of interest" description="Disordered" evidence="7">
    <location>
        <begin position="337"/>
        <end position="356"/>
    </location>
</feature>
<dbReference type="GO" id="GO:0045893">
    <property type="term" value="P:positive regulation of DNA-templated transcription"/>
    <property type="evidence" value="ECO:0007669"/>
    <property type="project" value="InterPro"/>
</dbReference>
<dbReference type="SUPFAM" id="SSF49417">
    <property type="entry name" value="p53-like transcription factors"/>
    <property type="match status" value="1"/>
</dbReference>
<evidence type="ECO:0000313" key="9">
    <source>
        <dbReference type="EMBL" id="CDO67951.1"/>
    </source>
</evidence>
<dbReference type="InterPro" id="IPR046360">
    <property type="entry name" value="T-box_DNA-bd"/>
</dbReference>
<keyword evidence="5 6" id="KW-0539">Nucleus</keyword>
<evidence type="ECO:0000259" key="8">
    <source>
        <dbReference type="PROSITE" id="PS50252"/>
    </source>
</evidence>
<accession>A0A077SP61</accession>
<dbReference type="PRINTS" id="PR00937">
    <property type="entry name" value="TBOX"/>
</dbReference>
<dbReference type="CDD" id="cd00182">
    <property type="entry name" value="T-box"/>
    <property type="match status" value="1"/>
</dbReference>
<feature type="compositionally biased region" description="Low complexity" evidence="7">
    <location>
        <begin position="316"/>
        <end position="330"/>
    </location>
</feature>
<feature type="compositionally biased region" description="Low complexity" evidence="7">
    <location>
        <begin position="345"/>
        <end position="355"/>
    </location>
</feature>
<dbReference type="SMART" id="SM00425">
    <property type="entry name" value="TBOX"/>
    <property type="match status" value="1"/>
</dbReference>
<comment type="caution">
    <text evidence="6">Lacks conserved residue(s) required for the propagation of feature annotation.</text>
</comment>
<dbReference type="PANTHER" id="PTHR11267:SF181">
    <property type="entry name" value="OPTOMOTOR-BLIND PROTEIN"/>
    <property type="match status" value="1"/>
</dbReference>
<dbReference type="PROSITE" id="PS01283">
    <property type="entry name" value="TBOX_1"/>
    <property type="match status" value="1"/>
</dbReference>
<dbReference type="InterPro" id="IPR018186">
    <property type="entry name" value="TF_T-box_CS"/>
</dbReference>
<feature type="region of interest" description="Disordered" evidence="7">
    <location>
        <begin position="141"/>
        <end position="243"/>
    </location>
</feature>
<organism evidence="9">
    <name type="scientific">Sycon ciliatum</name>
    <dbReference type="NCBI Taxonomy" id="27933"/>
    <lineage>
        <taxon>Eukaryota</taxon>
        <taxon>Metazoa</taxon>
        <taxon>Porifera</taxon>
        <taxon>Calcarea</taxon>
        <taxon>Calcaronea</taxon>
        <taxon>Leucosolenida</taxon>
        <taxon>Sycettidae</taxon>
        <taxon>Sycon</taxon>
    </lineage>
</organism>
<dbReference type="AlphaFoldDB" id="A0A077SP61"/>
<dbReference type="Pfam" id="PF00907">
    <property type="entry name" value="T-box"/>
    <property type="match status" value="1"/>
</dbReference>